<dbReference type="Proteomes" id="UP000707356">
    <property type="component" value="Unassembled WGS sequence"/>
</dbReference>
<keyword evidence="4 7" id="KW-0812">Transmembrane</keyword>
<reference evidence="9" key="2">
    <citation type="journal article" date="2022" name="Microbiol. Resour. Announc.">
        <title>Metagenome Sequencing to Explore Phylogenomics of Terrestrial Cyanobacteria.</title>
        <authorList>
            <person name="Ward R.D."/>
            <person name="Stajich J.E."/>
            <person name="Johansen J.R."/>
            <person name="Huntemann M."/>
            <person name="Clum A."/>
            <person name="Foster B."/>
            <person name="Foster B."/>
            <person name="Roux S."/>
            <person name="Palaniappan K."/>
            <person name="Varghese N."/>
            <person name="Mukherjee S."/>
            <person name="Reddy T.B.K."/>
            <person name="Daum C."/>
            <person name="Copeland A."/>
            <person name="Chen I.A."/>
            <person name="Ivanova N.N."/>
            <person name="Kyrpides N.C."/>
            <person name="Shapiro N."/>
            <person name="Eloe-Fadrosh E.A."/>
            <person name="Pietrasiak N."/>
        </authorList>
    </citation>
    <scope>NUCLEOTIDE SEQUENCE</scope>
    <source>
        <strain evidence="9">GSE-TBD4-15B</strain>
    </source>
</reference>
<reference evidence="9" key="1">
    <citation type="submission" date="2021-05" db="EMBL/GenBank/DDBJ databases">
        <authorList>
            <person name="Pietrasiak N."/>
            <person name="Ward R."/>
            <person name="Stajich J.E."/>
            <person name="Kurbessoian T."/>
        </authorList>
    </citation>
    <scope>NUCLEOTIDE SEQUENCE</scope>
    <source>
        <strain evidence="9">GSE-TBD4-15B</strain>
    </source>
</reference>
<dbReference type="PANTHER" id="PTHR30558">
    <property type="entry name" value="EXBD MEMBRANE COMPONENT OF PMF-DRIVEN MACROMOLECULE IMPORT SYSTEM"/>
    <property type="match status" value="1"/>
</dbReference>
<evidence type="ECO:0000256" key="7">
    <source>
        <dbReference type="RuleBase" id="RU003879"/>
    </source>
</evidence>
<keyword evidence="6 8" id="KW-0472">Membrane</keyword>
<dbReference type="AlphaFoldDB" id="A0A951U6S0"/>
<organism evidence="9 10">
    <name type="scientific">Pegethrix bostrychoides GSE-TBD4-15B</name>
    <dbReference type="NCBI Taxonomy" id="2839662"/>
    <lineage>
        <taxon>Bacteria</taxon>
        <taxon>Bacillati</taxon>
        <taxon>Cyanobacteriota</taxon>
        <taxon>Cyanophyceae</taxon>
        <taxon>Oculatellales</taxon>
        <taxon>Oculatellaceae</taxon>
        <taxon>Pegethrix</taxon>
    </lineage>
</organism>
<dbReference type="GO" id="GO:0015031">
    <property type="term" value="P:protein transport"/>
    <property type="evidence" value="ECO:0007669"/>
    <property type="project" value="UniProtKB-KW"/>
</dbReference>
<gene>
    <name evidence="9" type="ORF">KME07_15670</name>
</gene>
<dbReference type="Pfam" id="PF02472">
    <property type="entry name" value="ExbD"/>
    <property type="match status" value="1"/>
</dbReference>
<keyword evidence="3" id="KW-1003">Cell membrane</keyword>
<evidence type="ECO:0000256" key="2">
    <source>
        <dbReference type="ARBA" id="ARBA00005811"/>
    </source>
</evidence>
<comment type="subcellular location">
    <subcellularLocation>
        <location evidence="1">Cell membrane</location>
        <topology evidence="1">Single-pass membrane protein</topology>
    </subcellularLocation>
    <subcellularLocation>
        <location evidence="7">Cell membrane</location>
        <topology evidence="7">Single-pass type II membrane protein</topology>
    </subcellularLocation>
</comment>
<proteinExistence type="inferred from homology"/>
<keyword evidence="7" id="KW-0653">Protein transport</keyword>
<evidence type="ECO:0000313" key="10">
    <source>
        <dbReference type="Proteomes" id="UP000707356"/>
    </source>
</evidence>
<evidence type="ECO:0000256" key="4">
    <source>
        <dbReference type="ARBA" id="ARBA00022692"/>
    </source>
</evidence>
<protein>
    <submittedName>
        <fullName evidence="9">Biopolymer transporter ExbD</fullName>
    </submittedName>
</protein>
<sequence>MRFKTNRQDQDGVPEVNLVPMMDVLMTVLTFFIIVSMTLTGTPIAGLLLPKTDGAGTGESDDKAVLVVGLNAKAEVVLDDEPADTAQLAAAMQKFYEQHPQGVVSLKADKSLTYSQVVKLLKTMRDIGGDRVSLAIDQKAGAN</sequence>
<dbReference type="PANTHER" id="PTHR30558:SF3">
    <property type="entry name" value="BIOPOLYMER TRANSPORT PROTEIN EXBD-RELATED"/>
    <property type="match status" value="1"/>
</dbReference>
<keyword evidence="7" id="KW-0813">Transport</keyword>
<dbReference type="InterPro" id="IPR003400">
    <property type="entry name" value="ExbD"/>
</dbReference>
<evidence type="ECO:0000256" key="1">
    <source>
        <dbReference type="ARBA" id="ARBA00004162"/>
    </source>
</evidence>
<comment type="similarity">
    <text evidence="2 7">Belongs to the ExbD/TolR family.</text>
</comment>
<evidence type="ECO:0000256" key="8">
    <source>
        <dbReference type="SAM" id="Phobius"/>
    </source>
</evidence>
<dbReference type="Gene3D" id="3.30.420.270">
    <property type="match status" value="1"/>
</dbReference>
<evidence type="ECO:0000256" key="6">
    <source>
        <dbReference type="ARBA" id="ARBA00023136"/>
    </source>
</evidence>
<evidence type="ECO:0000313" key="9">
    <source>
        <dbReference type="EMBL" id="MBW4466862.1"/>
    </source>
</evidence>
<accession>A0A951U6S0</accession>
<dbReference type="EMBL" id="JAHHHV010000071">
    <property type="protein sequence ID" value="MBW4466862.1"/>
    <property type="molecule type" value="Genomic_DNA"/>
</dbReference>
<evidence type="ECO:0000256" key="5">
    <source>
        <dbReference type="ARBA" id="ARBA00022989"/>
    </source>
</evidence>
<dbReference type="GO" id="GO:0022857">
    <property type="term" value="F:transmembrane transporter activity"/>
    <property type="evidence" value="ECO:0007669"/>
    <property type="project" value="InterPro"/>
</dbReference>
<comment type="caution">
    <text evidence="9">The sequence shown here is derived from an EMBL/GenBank/DDBJ whole genome shotgun (WGS) entry which is preliminary data.</text>
</comment>
<name>A0A951U6S0_9CYAN</name>
<dbReference type="GO" id="GO:0005886">
    <property type="term" value="C:plasma membrane"/>
    <property type="evidence" value="ECO:0007669"/>
    <property type="project" value="UniProtKB-SubCell"/>
</dbReference>
<feature type="transmembrane region" description="Helical" evidence="8">
    <location>
        <begin position="24"/>
        <end position="49"/>
    </location>
</feature>
<keyword evidence="5 8" id="KW-1133">Transmembrane helix</keyword>
<evidence type="ECO:0000256" key="3">
    <source>
        <dbReference type="ARBA" id="ARBA00022475"/>
    </source>
</evidence>